<proteinExistence type="predicted"/>
<accession>A0A6J5KH39</accession>
<sequence length="117" mass="13314">MRTASPYLENLLAISARAFDAEINEESEEEIMSELANIEIAKCKAILGMQLDVDRFGQTWDRANLNAKEILARSARLELDITLLPWSEMPYAKKLILKSAAKRFKADFQEIIRSITP</sequence>
<reference evidence="1" key="1">
    <citation type="submission" date="2020-04" db="EMBL/GenBank/DDBJ databases">
        <authorList>
            <person name="Chiriac C."/>
            <person name="Salcher M."/>
            <person name="Ghai R."/>
            <person name="Kavagutti S V."/>
        </authorList>
    </citation>
    <scope>NUCLEOTIDE SEQUENCE</scope>
</reference>
<organism evidence="1">
    <name type="scientific">uncultured Caudovirales phage</name>
    <dbReference type="NCBI Taxonomy" id="2100421"/>
    <lineage>
        <taxon>Viruses</taxon>
        <taxon>Duplodnaviria</taxon>
        <taxon>Heunggongvirae</taxon>
        <taxon>Uroviricota</taxon>
        <taxon>Caudoviricetes</taxon>
        <taxon>Peduoviridae</taxon>
        <taxon>Maltschvirus</taxon>
        <taxon>Maltschvirus maltsch</taxon>
    </lineage>
</organism>
<evidence type="ECO:0000313" key="1">
    <source>
        <dbReference type="EMBL" id="CAB4121328.1"/>
    </source>
</evidence>
<name>A0A6J5KH39_9CAUD</name>
<gene>
    <name evidence="1" type="ORF">UFOVP13_26</name>
</gene>
<protein>
    <submittedName>
        <fullName evidence="1">Uncharacterized protein</fullName>
    </submittedName>
</protein>
<dbReference type="EMBL" id="LR796145">
    <property type="protein sequence ID" value="CAB4121328.1"/>
    <property type="molecule type" value="Genomic_DNA"/>
</dbReference>